<evidence type="ECO:0000256" key="5">
    <source>
        <dbReference type="RuleBase" id="RU003796"/>
    </source>
</evidence>
<dbReference type="EMBL" id="HAAD01001990">
    <property type="protein sequence ID" value="CDG68222.1"/>
    <property type="molecule type" value="mRNA"/>
</dbReference>
<dbReference type="AlphaFoldDB" id="T2M8C1"/>
<dbReference type="InterPro" id="IPR036390">
    <property type="entry name" value="WH_DNA-bd_sf"/>
</dbReference>
<evidence type="ECO:0000259" key="6">
    <source>
        <dbReference type="SMART" id="SM01372"/>
    </source>
</evidence>
<name>T2M8C1_HYDVU</name>
<evidence type="ECO:0000256" key="2">
    <source>
        <dbReference type="ARBA" id="ARBA00023015"/>
    </source>
</evidence>
<comment type="similarity">
    <text evidence="1 5">Belongs to the E2F/DP family.</text>
</comment>
<organism evidence="7">
    <name type="scientific">Hydra vulgaris</name>
    <name type="common">Hydra</name>
    <name type="synonym">Hydra attenuata</name>
    <dbReference type="NCBI Taxonomy" id="6087"/>
    <lineage>
        <taxon>Eukaryota</taxon>
        <taxon>Metazoa</taxon>
        <taxon>Cnidaria</taxon>
        <taxon>Hydrozoa</taxon>
        <taxon>Hydroidolina</taxon>
        <taxon>Anthoathecata</taxon>
        <taxon>Aplanulata</taxon>
        <taxon>Hydridae</taxon>
        <taxon>Hydra</taxon>
    </lineage>
</organism>
<reference evidence="7" key="1">
    <citation type="journal article" date="2013" name="Genome Biol. Evol.">
        <title>Punctuated emergences of genetic and phenotypic innovations in eumetazoan, bilaterian, euteleostome, and hominidae ancestors.</title>
        <authorList>
            <person name="Wenger Y."/>
            <person name="Galliot B."/>
        </authorList>
    </citation>
    <scope>NUCLEOTIDE SEQUENCE</scope>
    <source>
        <tissue evidence="7">Whole animals</tissue>
    </source>
</reference>
<dbReference type="FunFam" id="1.10.10.10:FF:000295">
    <property type="entry name" value="E2F transcription factor-like E2FE"/>
    <property type="match status" value="1"/>
</dbReference>
<evidence type="ECO:0000256" key="1">
    <source>
        <dbReference type="ARBA" id="ARBA00010940"/>
    </source>
</evidence>
<dbReference type="InterPro" id="IPR015633">
    <property type="entry name" value="E2F"/>
</dbReference>
<accession>T2M8C1</accession>
<proteinExistence type="evidence at transcript level"/>
<evidence type="ECO:0000313" key="7">
    <source>
        <dbReference type="EMBL" id="CDG68222.1"/>
    </source>
</evidence>
<dbReference type="OrthoDB" id="5318at2759"/>
<dbReference type="InterPro" id="IPR036388">
    <property type="entry name" value="WH-like_DNA-bd_sf"/>
</dbReference>
<evidence type="ECO:0000256" key="4">
    <source>
        <dbReference type="ARBA" id="ARBA00023163"/>
    </source>
</evidence>
<protein>
    <submittedName>
        <fullName evidence="7">Transcription factor E2F7</fullName>
    </submittedName>
</protein>
<keyword evidence="5" id="KW-0539">Nucleus</keyword>
<dbReference type="GO" id="GO:0090575">
    <property type="term" value="C:RNA polymerase II transcription regulator complex"/>
    <property type="evidence" value="ECO:0007669"/>
    <property type="project" value="TreeGrafter"/>
</dbReference>
<feature type="domain" description="E2F/DP family winged-helix DNA-binding" evidence="6">
    <location>
        <begin position="327"/>
        <end position="410"/>
    </location>
</feature>
<dbReference type="GO" id="GO:0000981">
    <property type="term" value="F:DNA-binding transcription factor activity, RNA polymerase II-specific"/>
    <property type="evidence" value="ECO:0007669"/>
    <property type="project" value="TreeGrafter"/>
</dbReference>
<dbReference type="PANTHER" id="PTHR12081:SF7">
    <property type="entry name" value="TRANSCRIPTION FACTOR EFL-3"/>
    <property type="match status" value="1"/>
</dbReference>
<keyword evidence="3 5" id="KW-0238">DNA-binding</keyword>
<feature type="domain" description="E2F/DP family winged-helix DNA-binding" evidence="6">
    <location>
        <begin position="192"/>
        <end position="259"/>
    </location>
</feature>
<gene>
    <name evidence="7" type="primary">E2F7</name>
</gene>
<comment type="subcellular location">
    <subcellularLocation>
        <location evidence="5">Nucleus</location>
    </subcellularLocation>
</comment>
<dbReference type="Gene3D" id="1.10.10.10">
    <property type="entry name" value="Winged helix-like DNA-binding domain superfamily/Winged helix DNA-binding domain"/>
    <property type="match status" value="2"/>
</dbReference>
<dbReference type="PANTHER" id="PTHR12081">
    <property type="entry name" value="TRANSCRIPTION FACTOR E2F"/>
    <property type="match status" value="1"/>
</dbReference>
<dbReference type="GO" id="GO:0000978">
    <property type="term" value="F:RNA polymerase II cis-regulatory region sequence-specific DNA binding"/>
    <property type="evidence" value="ECO:0007669"/>
    <property type="project" value="InterPro"/>
</dbReference>
<keyword evidence="2 5" id="KW-0805">Transcription regulation</keyword>
<dbReference type="SUPFAM" id="SSF46785">
    <property type="entry name" value="Winged helix' DNA-binding domain"/>
    <property type="match status" value="2"/>
</dbReference>
<dbReference type="SMART" id="SM01372">
    <property type="entry name" value="E2F_TDP"/>
    <property type="match status" value="2"/>
</dbReference>
<dbReference type="Pfam" id="PF02319">
    <property type="entry name" value="WHD_E2F_TDP"/>
    <property type="match status" value="2"/>
</dbReference>
<evidence type="ECO:0000256" key="3">
    <source>
        <dbReference type="ARBA" id="ARBA00023125"/>
    </source>
</evidence>
<keyword evidence="4 5" id="KW-0804">Transcription</keyword>
<sequence>MNVSTEDLVDCTSVVSARRPDKARYNGNIEKKETYPALQQQTNITDKDMNEAEKLHIESLHVLEKFMLSSEKNATASSKVLNEINTNTTRNKKESVNRVLSISLHNNEKENKHSSRLSCRMTPKKECAVVEPSTPTENLKMLVSAASVLPPASDLSVESKEQDKLVDLDIRENIFCIQTSKLKLKKNVLVGRKEKSLGLLCEKFMSFYPEYSENGTTILLDDVVKILGIGRRRVYDIVNVLESMEMMVRQAKNKYLWFGKSRLNSTLAKLKFLVHIQPKGYNKLNVSHCKKKDDTIILTEVEKDKDVKSADAEDLPFMDDTILNDMKSSRSLGILCQKFIMLFMVSEDNIVTLDKAAKLLLTEPDEGPSKYKTKVRRLYDIANILISIKFLEKCISHEDHSKKAAYRWVGFDLNTLNENVDFKQASRKALINQEFSLTRHSLLAQAPRKASDKKKFQCRSFSAHQLLDVKESTTPIILPRTLSAASIKKPKVVEDGFDVYKIEQGDSPRQVLFKEKLRELQKEFPTKLPGNGLLELLSACRSDGFKRTLRRSLSSEFDADHITPEKKLKIDVSLNDTNATDVNLESNSDIPIQFARVSSAVPAIYSVLAPSSQNQLKNSESLLHDVNTKSCQKSSSPDSRNLTCSKQSMSVIVKKPLLSSTVESSNTNYYQVVPVRYPCSNKMQHHQLVQLPIVLQQKPVCLPVVSKKAQLISPRSVTSLSRVLMQPPVTSRNVKFQGKSVITVSTNSKIQCISPMVTLNGSVSERNYVSKHLQNYPELCTPPQVIKNDPDGKPLATPILFPKMTPETPSAENIVPHAVLNTVTRKLMSLHSDR</sequence>
<dbReference type="InterPro" id="IPR003316">
    <property type="entry name" value="E2F_WHTH_DNA-bd_dom"/>
</dbReference>